<evidence type="ECO:0000313" key="4">
    <source>
        <dbReference type="EMBL" id="MFC3181265.1"/>
    </source>
</evidence>
<name>A0ABV7IXL8_9RHOB</name>
<keyword evidence="1" id="KW-0808">Transferase</keyword>
<dbReference type="GO" id="GO:0016787">
    <property type="term" value="F:hydrolase activity"/>
    <property type="evidence" value="ECO:0007669"/>
    <property type="project" value="UniProtKB-KW"/>
</dbReference>
<dbReference type="InterPro" id="IPR046348">
    <property type="entry name" value="SIS_dom_sf"/>
</dbReference>
<dbReference type="Pfam" id="PF01380">
    <property type="entry name" value="SIS"/>
    <property type="match status" value="1"/>
</dbReference>
<comment type="caution">
    <text evidence="4">The sequence shown here is derived from an EMBL/GenBank/DDBJ whole genome shotgun (WGS) entry which is preliminary data.</text>
</comment>
<evidence type="ECO:0000256" key="1">
    <source>
        <dbReference type="ARBA" id="ARBA00022576"/>
    </source>
</evidence>
<dbReference type="PANTHER" id="PTHR10937:SF4">
    <property type="entry name" value="GLUCOSAMINE-6-PHOSPHATE DEAMINASE"/>
    <property type="match status" value="1"/>
</dbReference>
<dbReference type="InterPro" id="IPR035466">
    <property type="entry name" value="GlmS/AgaS_SIS"/>
</dbReference>
<feature type="domain" description="SIS" evidence="3">
    <location>
        <begin position="17"/>
        <end position="162"/>
    </location>
</feature>
<dbReference type="CDD" id="cd05009">
    <property type="entry name" value="SIS_GlmS_GlmD_2"/>
    <property type="match status" value="1"/>
</dbReference>
<keyword evidence="5" id="KW-1185">Reference proteome</keyword>
<proteinExistence type="predicted"/>
<organism evidence="4 5">
    <name type="scientific">Cypionkella sinensis</name>
    <dbReference type="NCBI Taxonomy" id="1756043"/>
    <lineage>
        <taxon>Bacteria</taxon>
        <taxon>Pseudomonadati</taxon>
        <taxon>Pseudomonadota</taxon>
        <taxon>Alphaproteobacteria</taxon>
        <taxon>Rhodobacterales</taxon>
        <taxon>Paracoccaceae</taxon>
        <taxon>Cypionkella</taxon>
    </lineage>
</organism>
<protein>
    <submittedName>
        <fullName evidence="4">SIS domain-containing protein</fullName>
        <ecNumber evidence="4">3.5.-.-</ecNumber>
    </submittedName>
</protein>
<dbReference type="SUPFAM" id="SSF53697">
    <property type="entry name" value="SIS domain"/>
    <property type="match status" value="1"/>
</dbReference>
<keyword evidence="1" id="KW-0032">Aminotransferase</keyword>
<dbReference type="PROSITE" id="PS51464">
    <property type="entry name" value="SIS"/>
    <property type="match status" value="2"/>
</dbReference>
<keyword evidence="2" id="KW-0677">Repeat</keyword>
<evidence type="ECO:0000313" key="5">
    <source>
        <dbReference type="Proteomes" id="UP001595547"/>
    </source>
</evidence>
<sequence length="319" mass="33879">MPATITETVIRRQFPYWEAALRQDMPKVRAQTVVITGCGTSYYLAQVIACAFNARGQAALAVPGAEWARRPECYLAGSQDVLVIGLSRSGTTSETVQAIEASRARGWRTLAVSCEPESTILRAAEQALYIPTDPSEGIVMSVSASLMLLAGLRMAGVNLSGPIAADAAAAMARLDAELAPVLHGRSHFVYLGAGPNYGMATEGGLKLQEMSISYSQSFHPMEYRHGPVSLIDTTSLVVMLYSQATAAEEALVVAELQAKGAVVIGFNGPGDLRIDLGYSDEVNALVCLPALQMLGERVALSKGINSEAPRHLSKVVVLQ</sequence>
<dbReference type="EC" id="3.5.-.-" evidence="4"/>
<feature type="domain" description="SIS" evidence="3">
    <location>
        <begin position="178"/>
        <end position="309"/>
    </location>
</feature>
<dbReference type="InterPro" id="IPR001347">
    <property type="entry name" value="SIS_dom"/>
</dbReference>
<dbReference type="RefSeq" id="WP_380072872.1">
    <property type="nucleotide sequence ID" value="NZ_JBHRTO010000001.1"/>
</dbReference>
<dbReference type="InterPro" id="IPR035490">
    <property type="entry name" value="GlmS/FrlB_SIS"/>
</dbReference>
<evidence type="ECO:0000259" key="3">
    <source>
        <dbReference type="PROSITE" id="PS51464"/>
    </source>
</evidence>
<dbReference type="EMBL" id="JBHRTO010000001">
    <property type="protein sequence ID" value="MFC3181265.1"/>
    <property type="molecule type" value="Genomic_DNA"/>
</dbReference>
<dbReference type="Gene3D" id="3.40.50.10490">
    <property type="entry name" value="Glucose-6-phosphate isomerase like protein, domain 1"/>
    <property type="match status" value="2"/>
</dbReference>
<evidence type="ECO:0000256" key="2">
    <source>
        <dbReference type="ARBA" id="ARBA00022737"/>
    </source>
</evidence>
<gene>
    <name evidence="4" type="ORF">ACFOGH_09715</name>
</gene>
<dbReference type="CDD" id="cd05008">
    <property type="entry name" value="SIS_GlmS_GlmD_1"/>
    <property type="match status" value="1"/>
</dbReference>
<reference evidence="5" key="1">
    <citation type="journal article" date="2019" name="Int. J. Syst. Evol. Microbiol.">
        <title>The Global Catalogue of Microorganisms (GCM) 10K type strain sequencing project: providing services to taxonomists for standard genome sequencing and annotation.</title>
        <authorList>
            <consortium name="The Broad Institute Genomics Platform"/>
            <consortium name="The Broad Institute Genome Sequencing Center for Infectious Disease"/>
            <person name="Wu L."/>
            <person name="Ma J."/>
        </authorList>
    </citation>
    <scope>NUCLEOTIDE SEQUENCE [LARGE SCALE GENOMIC DNA]</scope>
    <source>
        <strain evidence="5">KCTC 52039</strain>
    </source>
</reference>
<accession>A0ABV7IXL8</accession>
<dbReference type="Proteomes" id="UP001595547">
    <property type="component" value="Unassembled WGS sequence"/>
</dbReference>
<keyword evidence="4" id="KW-0378">Hydrolase</keyword>
<dbReference type="PANTHER" id="PTHR10937">
    <property type="entry name" value="GLUCOSAMINE--FRUCTOSE-6-PHOSPHATE AMINOTRANSFERASE, ISOMERIZING"/>
    <property type="match status" value="1"/>
</dbReference>